<dbReference type="Gene3D" id="1.20.5.810">
    <property type="entry name" value="AhpD-like"/>
    <property type="match status" value="1"/>
</dbReference>
<keyword evidence="2" id="KW-0560">Oxidoreductase</keyword>
<dbReference type="InterPro" id="IPR003779">
    <property type="entry name" value="CMD-like"/>
</dbReference>
<evidence type="ECO:0000313" key="2">
    <source>
        <dbReference type="EMBL" id="QIN81655.1"/>
    </source>
</evidence>
<dbReference type="Pfam" id="PF02627">
    <property type="entry name" value="CMD"/>
    <property type="match status" value="1"/>
</dbReference>
<dbReference type="PANTHER" id="PTHR35446:SF2">
    <property type="entry name" value="CARBOXYMUCONOLACTONE DECARBOXYLASE-LIKE DOMAIN-CONTAINING PROTEIN"/>
    <property type="match status" value="1"/>
</dbReference>
<dbReference type="EMBL" id="CP045119">
    <property type="protein sequence ID" value="QIN81655.1"/>
    <property type="molecule type" value="Genomic_DNA"/>
</dbReference>
<evidence type="ECO:0000313" key="3">
    <source>
        <dbReference type="Proteomes" id="UP000501452"/>
    </source>
</evidence>
<dbReference type="PANTHER" id="PTHR35446">
    <property type="entry name" value="SI:CH211-175M2.5"/>
    <property type="match status" value="1"/>
</dbReference>
<gene>
    <name evidence="2" type="ORF">GBA63_02680</name>
</gene>
<dbReference type="RefSeq" id="WP_166173251.1">
    <property type="nucleotide sequence ID" value="NZ_CP045119.1"/>
</dbReference>
<dbReference type="KEGG" id="rub:GBA63_02680"/>
<keyword evidence="2" id="KW-0575">Peroxidase</keyword>
<dbReference type="AlphaFoldDB" id="A0A6G8Q5A3"/>
<dbReference type="SUPFAM" id="SSF69118">
    <property type="entry name" value="AhpD-like"/>
    <property type="match status" value="1"/>
</dbReference>
<reference evidence="2 3" key="1">
    <citation type="submission" date="2019-10" db="EMBL/GenBank/DDBJ databases">
        <title>Rubrobacter sp nov SCSIO 52090 isolated from a deep-sea sediment in the South China Sea.</title>
        <authorList>
            <person name="Chen R.W."/>
        </authorList>
    </citation>
    <scope>NUCLEOTIDE SEQUENCE [LARGE SCALE GENOMIC DNA]</scope>
    <source>
        <strain evidence="2 3">SCSIO 52909</strain>
    </source>
</reference>
<protein>
    <submittedName>
        <fullName evidence="2">Peroxidase-related enzyme</fullName>
    </submittedName>
</protein>
<keyword evidence="3" id="KW-1185">Reference proteome</keyword>
<dbReference type="Gene3D" id="1.20.1290.10">
    <property type="entry name" value="AhpD-like"/>
    <property type="match status" value="1"/>
</dbReference>
<dbReference type="NCBIfam" id="TIGR00778">
    <property type="entry name" value="ahpD_dom"/>
    <property type="match status" value="1"/>
</dbReference>
<proteinExistence type="predicted"/>
<organism evidence="2 3">
    <name type="scientific">Rubrobacter tropicus</name>
    <dbReference type="NCBI Taxonomy" id="2653851"/>
    <lineage>
        <taxon>Bacteria</taxon>
        <taxon>Bacillati</taxon>
        <taxon>Actinomycetota</taxon>
        <taxon>Rubrobacteria</taxon>
        <taxon>Rubrobacterales</taxon>
        <taxon>Rubrobacteraceae</taxon>
        <taxon>Rubrobacter</taxon>
    </lineage>
</organism>
<name>A0A6G8Q5A3_9ACTN</name>
<dbReference type="Proteomes" id="UP000501452">
    <property type="component" value="Chromosome"/>
</dbReference>
<sequence length="210" mass="23817">MDDVEHISRKGTGVPVSWFPVPEESELPENLRGLFRKAREAVGFVPNVFRAYSFRPERLSAWFSHYRQLHEPTENLDAAEREMIAVAVSMANGCLYCLVAHGAALREALGDPILADRITLDHRRAGLDERRTAILDYAVKVTERPLDCTPEDLERLKGYGLTEEEVWDVIEVASMYNFTNRMSLACGMIPNEEYHALARQPRANTVDTKP</sequence>
<dbReference type="InterPro" id="IPR029032">
    <property type="entry name" value="AhpD-like"/>
</dbReference>
<accession>A0A6G8Q5A3</accession>
<dbReference type="InterPro" id="IPR004675">
    <property type="entry name" value="AhpD_core"/>
</dbReference>
<feature type="domain" description="Carboxymuconolactone decarboxylase-like" evidence="1">
    <location>
        <begin position="59"/>
        <end position="108"/>
    </location>
</feature>
<dbReference type="GO" id="GO:0051920">
    <property type="term" value="F:peroxiredoxin activity"/>
    <property type="evidence" value="ECO:0007669"/>
    <property type="project" value="InterPro"/>
</dbReference>
<dbReference type="NCBIfam" id="TIGR01926">
    <property type="entry name" value="peroxid_rel"/>
    <property type="match status" value="1"/>
</dbReference>
<dbReference type="InterPro" id="IPR010195">
    <property type="entry name" value="Uncharacterised_peroxidase-rel"/>
</dbReference>
<evidence type="ECO:0000259" key="1">
    <source>
        <dbReference type="Pfam" id="PF02627"/>
    </source>
</evidence>